<feature type="domain" description="ABC transporter" evidence="7">
    <location>
        <begin position="2"/>
        <end position="204"/>
    </location>
</feature>
<dbReference type="GO" id="GO:0005524">
    <property type="term" value="F:ATP binding"/>
    <property type="evidence" value="ECO:0007669"/>
    <property type="project" value="UniProtKB-KW"/>
</dbReference>
<keyword evidence="3" id="KW-0201">Cytochrome c-type biogenesis</keyword>
<dbReference type="RefSeq" id="WP_121988517.1">
    <property type="nucleotide sequence ID" value="NZ_OUNR01000001.1"/>
</dbReference>
<keyword evidence="2" id="KW-0547">Nucleotide-binding</keyword>
<protein>
    <submittedName>
        <fullName evidence="8">Heme exporter subunit ATP-binding component of ABC superfamily</fullName>
    </submittedName>
</protein>
<dbReference type="OrthoDB" id="9800654at2"/>
<dbReference type="InterPro" id="IPR003593">
    <property type="entry name" value="AAA+_ATPase"/>
</dbReference>
<dbReference type="PROSITE" id="PS00211">
    <property type="entry name" value="ABC_TRANSPORTER_1"/>
    <property type="match status" value="1"/>
</dbReference>
<dbReference type="AlphaFoldDB" id="A0A330L0Z8"/>
<evidence type="ECO:0000256" key="1">
    <source>
        <dbReference type="ARBA" id="ARBA00022448"/>
    </source>
</evidence>
<dbReference type="InterPro" id="IPR003439">
    <property type="entry name" value="ABC_transporter-like_ATP-bd"/>
</dbReference>
<evidence type="ECO:0000313" key="8">
    <source>
        <dbReference type="EMBL" id="SPP62939.1"/>
    </source>
</evidence>
<gene>
    <name evidence="8" type="primary">ccmA</name>
    <name evidence="8" type="ORF">NITLEN_10025</name>
</gene>
<evidence type="ECO:0000256" key="5">
    <source>
        <dbReference type="ARBA" id="ARBA00022967"/>
    </source>
</evidence>
<dbReference type="GO" id="GO:0022857">
    <property type="term" value="F:transmembrane transporter activity"/>
    <property type="evidence" value="ECO:0007669"/>
    <property type="project" value="InterPro"/>
</dbReference>
<dbReference type="PANTHER" id="PTHR43499:SF1">
    <property type="entry name" value="ABC TRANSPORTER I FAMILY MEMBER 1"/>
    <property type="match status" value="1"/>
</dbReference>
<dbReference type="Proteomes" id="UP000248168">
    <property type="component" value="Unassembled WGS sequence"/>
</dbReference>
<dbReference type="InParanoid" id="A0A330L0Z8"/>
<keyword evidence="9" id="KW-1185">Reference proteome</keyword>
<proteinExistence type="predicted"/>
<name>A0A330L0Z8_9BACT</name>
<dbReference type="Pfam" id="PF00005">
    <property type="entry name" value="ABC_tran"/>
    <property type="match status" value="1"/>
</dbReference>
<evidence type="ECO:0000313" key="9">
    <source>
        <dbReference type="Proteomes" id="UP000248168"/>
    </source>
</evidence>
<evidence type="ECO:0000256" key="6">
    <source>
        <dbReference type="ARBA" id="ARBA00023136"/>
    </source>
</evidence>
<keyword evidence="5" id="KW-1278">Translocase</keyword>
<evidence type="ECO:0000259" key="7">
    <source>
        <dbReference type="PROSITE" id="PS50893"/>
    </source>
</evidence>
<dbReference type="GO" id="GO:0016887">
    <property type="term" value="F:ATP hydrolysis activity"/>
    <property type="evidence" value="ECO:0007669"/>
    <property type="project" value="InterPro"/>
</dbReference>
<dbReference type="InterPro" id="IPR027417">
    <property type="entry name" value="P-loop_NTPase"/>
</dbReference>
<keyword evidence="6" id="KW-0472">Membrane</keyword>
<dbReference type="PANTHER" id="PTHR43499">
    <property type="entry name" value="ABC TRANSPORTER I FAMILY MEMBER 1"/>
    <property type="match status" value="1"/>
</dbReference>
<dbReference type="EMBL" id="OUNR01000001">
    <property type="protein sequence ID" value="SPP62939.1"/>
    <property type="molecule type" value="Genomic_DNA"/>
</dbReference>
<dbReference type="NCBIfam" id="NF010061">
    <property type="entry name" value="PRK13538.1"/>
    <property type="match status" value="1"/>
</dbReference>
<sequence>MLETIDLACARGARELFSGLNVTVTPGLLFAVVGENGSGKSSLLRMLCGLLPGEQGTIRWNGTDIAGMNDEYTQHLTYLGHLNGIKDDLTPVENVQMSAHLSGDDSSAGSAQEALQAVGLGRRVQALPTRVLSQGQKRRVALARLWLSRRPLWILDEPFAALDEGGITLLTQRFKQHLDAGGMAVVATHQEVALPRDSLRYLRLPG</sequence>
<dbReference type="PROSITE" id="PS50893">
    <property type="entry name" value="ABC_TRANSPORTER_2"/>
    <property type="match status" value="1"/>
</dbReference>
<accession>A0A330L0Z8</accession>
<dbReference type="SUPFAM" id="SSF52540">
    <property type="entry name" value="P-loop containing nucleoside triphosphate hydrolases"/>
    <property type="match status" value="1"/>
</dbReference>
<evidence type="ECO:0000256" key="3">
    <source>
        <dbReference type="ARBA" id="ARBA00022748"/>
    </source>
</evidence>
<dbReference type="NCBIfam" id="TIGR01189">
    <property type="entry name" value="ccmA"/>
    <property type="match status" value="1"/>
</dbReference>
<dbReference type="SMART" id="SM00382">
    <property type="entry name" value="AAA"/>
    <property type="match status" value="1"/>
</dbReference>
<dbReference type="Gene3D" id="3.40.50.300">
    <property type="entry name" value="P-loop containing nucleotide triphosphate hydrolases"/>
    <property type="match status" value="1"/>
</dbReference>
<evidence type="ECO:0000256" key="4">
    <source>
        <dbReference type="ARBA" id="ARBA00022840"/>
    </source>
</evidence>
<organism evidence="8 9">
    <name type="scientific">Nitrospira lenta</name>
    <dbReference type="NCBI Taxonomy" id="1436998"/>
    <lineage>
        <taxon>Bacteria</taxon>
        <taxon>Pseudomonadati</taxon>
        <taxon>Nitrospirota</taxon>
        <taxon>Nitrospiria</taxon>
        <taxon>Nitrospirales</taxon>
        <taxon>Nitrospiraceae</taxon>
        <taxon>Nitrospira</taxon>
    </lineage>
</organism>
<dbReference type="GO" id="GO:0017004">
    <property type="term" value="P:cytochrome complex assembly"/>
    <property type="evidence" value="ECO:0007669"/>
    <property type="project" value="UniProtKB-KW"/>
</dbReference>
<dbReference type="InterPro" id="IPR005895">
    <property type="entry name" value="ABC_transptr_haem_export_CcmA"/>
</dbReference>
<keyword evidence="4 8" id="KW-0067">ATP-binding</keyword>
<dbReference type="FunCoup" id="A0A330L0Z8">
    <property type="interactions" value="143"/>
</dbReference>
<reference evidence="9" key="1">
    <citation type="submission" date="2018-04" db="EMBL/GenBank/DDBJ databases">
        <authorList>
            <person name="Lucker S."/>
            <person name="Sakoula D."/>
        </authorList>
    </citation>
    <scope>NUCLEOTIDE SEQUENCE [LARGE SCALE GENOMIC DNA]</scope>
</reference>
<keyword evidence="1" id="KW-0813">Transport</keyword>
<dbReference type="InterPro" id="IPR017871">
    <property type="entry name" value="ABC_transporter-like_CS"/>
</dbReference>
<evidence type="ECO:0000256" key="2">
    <source>
        <dbReference type="ARBA" id="ARBA00022741"/>
    </source>
</evidence>